<dbReference type="RefSeq" id="WP_055462410.1">
    <property type="nucleotide sequence ID" value="NZ_CYHG01000003.1"/>
</dbReference>
<organism evidence="1 2">
    <name type="scientific">Marinomonas fungiae</name>
    <dbReference type="NCBI Taxonomy" id="1137284"/>
    <lineage>
        <taxon>Bacteria</taxon>
        <taxon>Pseudomonadati</taxon>
        <taxon>Pseudomonadota</taxon>
        <taxon>Gammaproteobacteria</taxon>
        <taxon>Oceanospirillales</taxon>
        <taxon>Oceanospirillaceae</taxon>
        <taxon>Marinomonas</taxon>
    </lineage>
</organism>
<protein>
    <recommendedName>
        <fullName evidence="3">Polyketide cyclase / dehydrase and lipid transport</fullName>
    </recommendedName>
</protein>
<sequence length="151" mass="17277">MTESNSPFSLNVGTQLKIPSQAAWDLFIQPAQANWNHALQSFDATLGFHTGSILTMKFQALRGPVVMKFEILESSPAQCLVLEHSFRHLLFKHSGQICVRFVEQGSLQCRVEMQYVLIGPFVTRVWTEKKLIVNNIFNLWLESLKLQSERL</sequence>
<accession>A0A0K6IK47</accession>
<name>A0A0K6IK47_9GAMM</name>
<dbReference type="SUPFAM" id="SSF55961">
    <property type="entry name" value="Bet v1-like"/>
    <property type="match status" value="1"/>
</dbReference>
<dbReference type="Gene3D" id="3.30.530.20">
    <property type="match status" value="1"/>
</dbReference>
<proteinExistence type="predicted"/>
<reference evidence="2" key="1">
    <citation type="submission" date="2015-08" db="EMBL/GenBank/DDBJ databases">
        <authorList>
            <person name="Varghese N."/>
        </authorList>
    </citation>
    <scope>NUCLEOTIDE SEQUENCE [LARGE SCALE GENOMIC DNA]</scope>
    <source>
        <strain evidence="2">JCM 18476</strain>
    </source>
</reference>
<evidence type="ECO:0008006" key="3">
    <source>
        <dbReference type="Google" id="ProtNLM"/>
    </source>
</evidence>
<dbReference type="InterPro" id="IPR023393">
    <property type="entry name" value="START-like_dom_sf"/>
</dbReference>
<dbReference type="EMBL" id="CYHG01000003">
    <property type="protein sequence ID" value="CUB03456.1"/>
    <property type="molecule type" value="Genomic_DNA"/>
</dbReference>
<keyword evidence="2" id="KW-1185">Reference proteome</keyword>
<dbReference type="OrthoDB" id="6106326at2"/>
<evidence type="ECO:0000313" key="1">
    <source>
        <dbReference type="EMBL" id="CUB03456.1"/>
    </source>
</evidence>
<dbReference type="AlphaFoldDB" id="A0A0K6IK47"/>
<dbReference type="Proteomes" id="UP000182769">
    <property type="component" value="Unassembled WGS sequence"/>
</dbReference>
<evidence type="ECO:0000313" key="2">
    <source>
        <dbReference type="Proteomes" id="UP000182769"/>
    </source>
</evidence>
<gene>
    <name evidence="1" type="ORF">Ga0061065_103307</name>
</gene>
<dbReference type="STRING" id="1137284.GCA_001418205_01307"/>